<reference evidence="2 3" key="1">
    <citation type="submission" date="2016-07" db="EMBL/GenBank/DDBJ databases">
        <title>Pervasive Adenine N6-methylation of Active Genes in Fungi.</title>
        <authorList>
            <consortium name="DOE Joint Genome Institute"/>
            <person name="Mondo S.J."/>
            <person name="Dannebaum R.O."/>
            <person name="Kuo R.C."/>
            <person name="Labutti K."/>
            <person name="Haridas S."/>
            <person name="Kuo A."/>
            <person name="Salamov A."/>
            <person name="Ahrendt S.R."/>
            <person name="Lipzen A."/>
            <person name="Sullivan W."/>
            <person name="Andreopoulos W.B."/>
            <person name="Clum A."/>
            <person name="Lindquist E."/>
            <person name="Daum C."/>
            <person name="Ramamoorthy G.K."/>
            <person name="Gryganskyi A."/>
            <person name="Culley D."/>
            <person name="Magnuson J.K."/>
            <person name="James T.Y."/>
            <person name="O'Malley M.A."/>
            <person name="Stajich J.E."/>
            <person name="Spatafora J.W."/>
            <person name="Visel A."/>
            <person name="Grigoriev I.V."/>
        </authorList>
    </citation>
    <scope>NUCLEOTIDE SEQUENCE [LARGE SCALE GENOMIC DNA]</scope>
    <source>
        <strain evidence="2 3">PL171</strain>
    </source>
</reference>
<keyword evidence="3" id="KW-1185">Reference proteome</keyword>
<protein>
    <submittedName>
        <fullName evidence="2">Uncharacterized protein</fullName>
    </submittedName>
</protein>
<evidence type="ECO:0000313" key="2">
    <source>
        <dbReference type="EMBL" id="ORZ31202.1"/>
    </source>
</evidence>
<feature type="transmembrane region" description="Helical" evidence="1">
    <location>
        <begin position="64"/>
        <end position="88"/>
    </location>
</feature>
<sequence>METAHYLADQFIGPDARTRIRSSAAFNVWRHLEAMSLDIDIRCRDIERAMQVLIIQRNSATKTWVLTTFILLVVVSLAAFACFIYFGVNKLKREAAALVLLLHMVPPALVKEQRELSGFLESGGLTLIT</sequence>
<comment type="caution">
    <text evidence="2">The sequence shown here is derived from an EMBL/GenBank/DDBJ whole genome shotgun (WGS) entry which is preliminary data.</text>
</comment>
<accession>A0A1Y2HDQ2</accession>
<organism evidence="2 3">
    <name type="scientific">Catenaria anguillulae PL171</name>
    <dbReference type="NCBI Taxonomy" id="765915"/>
    <lineage>
        <taxon>Eukaryota</taxon>
        <taxon>Fungi</taxon>
        <taxon>Fungi incertae sedis</taxon>
        <taxon>Blastocladiomycota</taxon>
        <taxon>Blastocladiomycetes</taxon>
        <taxon>Blastocladiales</taxon>
        <taxon>Catenariaceae</taxon>
        <taxon>Catenaria</taxon>
    </lineage>
</organism>
<dbReference type="Proteomes" id="UP000193411">
    <property type="component" value="Unassembled WGS sequence"/>
</dbReference>
<evidence type="ECO:0000313" key="3">
    <source>
        <dbReference type="Proteomes" id="UP000193411"/>
    </source>
</evidence>
<evidence type="ECO:0000256" key="1">
    <source>
        <dbReference type="SAM" id="Phobius"/>
    </source>
</evidence>
<keyword evidence="1" id="KW-1133">Transmembrane helix</keyword>
<proteinExistence type="predicted"/>
<gene>
    <name evidence="2" type="ORF">BCR44DRAFT_36433</name>
</gene>
<keyword evidence="1" id="KW-0812">Transmembrane</keyword>
<name>A0A1Y2HDQ2_9FUNG</name>
<dbReference type="AlphaFoldDB" id="A0A1Y2HDQ2"/>
<dbReference type="EMBL" id="MCFL01000065">
    <property type="protein sequence ID" value="ORZ31202.1"/>
    <property type="molecule type" value="Genomic_DNA"/>
</dbReference>
<keyword evidence="1" id="KW-0472">Membrane</keyword>